<evidence type="ECO:0000256" key="1">
    <source>
        <dbReference type="ARBA" id="ARBA00004123"/>
    </source>
</evidence>
<dbReference type="Proteomes" id="UP000189580">
    <property type="component" value="Chromosome b"/>
</dbReference>
<feature type="compositionally biased region" description="Acidic residues" evidence="6">
    <location>
        <begin position="217"/>
        <end position="226"/>
    </location>
</feature>
<dbReference type="Pfam" id="PF05615">
    <property type="entry name" value="THOC7"/>
    <property type="match status" value="1"/>
</dbReference>
<dbReference type="GeneID" id="30034614"/>
<comment type="similarity">
    <text evidence="2">Belongs to the THOC7 family.</text>
</comment>
<feature type="coiled-coil region" evidence="5">
    <location>
        <begin position="44"/>
        <end position="92"/>
    </location>
</feature>
<keyword evidence="3 5" id="KW-0175">Coiled coil</keyword>
<feature type="region of interest" description="Disordered" evidence="6">
    <location>
        <begin position="199"/>
        <end position="275"/>
    </location>
</feature>
<sequence length="275" mass="30947">MDAEEAIIRERITTSEANYKRLLKICMAMVSEKTPSLETVASSSQALNIELDSYEMMLNQLQLQLNMNEKEIHKYEEQKNEGNATILELTQKSVELQDKLANAQVIRAQKEECSAMVDEMVKPKKVMLDEGDRKVPIIALLNSSRAEDQKLNESLSEEINELEVQKAKYQAVWDSRRAQFDQFSNSVDEFAESFLKRVRAGADRDGDSSREATPFEGEGEVDDDDTDHNVDNATENYDSVAGTPVPPQTPREQSAAPVVNTDSKEAEAEDVEMAY</sequence>
<dbReference type="AlphaFoldDB" id="A0A161HMM1"/>
<reference evidence="7 8" key="1">
    <citation type="submission" date="2016-02" db="EMBL/GenBank/DDBJ databases">
        <title>Complete genome sequence and transcriptome regulation of the pentose utilising yeast Sugiyamaella lignohabitans.</title>
        <authorList>
            <person name="Bellasio M."/>
            <person name="Peymann A."/>
            <person name="Valli M."/>
            <person name="Sipitzky M."/>
            <person name="Graf A."/>
            <person name="Sauer M."/>
            <person name="Marx H."/>
            <person name="Mattanovich D."/>
        </authorList>
    </citation>
    <scope>NUCLEOTIDE SEQUENCE [LARGE SCALE GENOMIC DNA]</scope>
    <source>
        <strain evidence="7 8">CBS 10342</strain>
    </source>
</reference>
<keyword evidence="4" id="KW-0539">Nucleus</keyword>
<dbReference type="PANTHER" id="PTHR23405">
    <property type="entry name" value="MAINTENANCE OF KILLER 16 MAK16 PROTEIN-RELATED"/>
    <property type="match status" value="1"/>
</dbReference>
<organism evidence="7 8">
    <name type="scientific">Sugiyamaella lignohabitans</name>
    <dbReference type="NCBI Taxonomy" id="796027"/>
    <lineage>
        <taxon>Eukaryota</taxon>
        <taxon>Fungi</taxon>
        <taxon>Dikarya</taxon>
        <taxon>Ascomycota</taxon>
        <taxon>Saccharomycotina</taxon>
        <taxon>Dipodascomycetes</taxon>
        <taxon>Dipodascales</taxon>
        <taxon>Trichomonascaceae</taxon>
        <taxon>Sugiyamaella</taxon>
    </lineage>
</organism>
<dbReference type="GO" id="GO:0006406">
    <property type="term" value="P:mRNA export from nucleus"/>
    <property type="evidence" value="ECO:0007669"/>
    <property type="project" value="TreeGrafter"/>
</dbReference>
<proteinExistence type="inferred from homology"/>
<evidence type="ECO:0000313" key="8">
    <source>
        <dbReference type="Proteomes" id="UP000189580"/>
    </source>
</evidence>
<gene>
    <name evidence="7" type="ORF">AWJ20_2677</name>
</gene>
<dbReference type="RefSeq" id="XP_018737534.1">
    <property type="nucleotide sequence ID" value="XM_018879636.1"/>
</dbReference>
<dbReference type="GO" id="GO:0000445">
    <property type="term" value="C:THO complex part of transcription export complex"/>
    <property type="evidence" value="ECO:0007669"/>
    <property type="project" value="InterPro"/>
</dbReference>
<evidence type="ECO:0000256" key="4">
    <source>
        <dbReference type="ARBA" id="ARBA00023242"/>
    </source>
</evidence>
<feature type="coiled-coil region" evidence="5">
    <location>
        <begin position="145"/>
        <end position="172"/>
    </location>
</feature>
<name>A0A161HMM1_9ASCO</name>
<dbReference type="KEGG" id="slb:AWJ20_2677"/>
<accession>A0A161HMM1</accession>
<protein>
    <recommendedName>
        <fullName evidence="9">Tho complex subunit 7</fullName>
    </recommendedName>
</protein>
<dbReference type="EMBL" id="CP014503">
    <property type="protein sequence ID" value="ANB15057.1"/>
    <property type="molecule type" value="Genomic_DNA"/>
</dbReference>
<dbReference type="PANTHER" id="PTHR23405:SF5">
    <property type="entry name" value="THO COMPLEX SUBUNIT 7 HOMOLOG"/>
    <property type="match status" value="1"/>
</dbReference>
<feature type="compositionally biased region" description="Basic and acidic residues" evidence="6">
    <location>
        <begin position="200"/>
        <end position="210"/>
    </location>
</feature>
<comment type="subcellular location">
    <subcellularLocation>
        <location evidence="1">Nucleus</location>
    </subcellularLocation>
</comment>
<evidence type="ECO:0000256" key="3">
    <source>
        <dbReference type="ARBA" id="ARBA00023054"/>
    </source>
</evidence>
<evidence type="ECO:0000256" key="5">
    <source>
        <dbReference type="SAM" id="Coils"/>
    </source>
</evidence>
<dbReference type="GO" id="GO:0006397">
    <property type="term" value="P:mRNA processing"/>
    <property type="evidence" value="ECO:0007669"/>
    <property type="project" value="InterPro"/>
</dbReference>
<evidence type="ECO:0008006" key="9">
    <source>
        <dbReference type="Google" id="ProtNLM"/>
    </source>
</evidence>
<keyword evidence="8" id="KW-1185">Reference proteome</keyword>
<evidence type="ECO:0000256" key="2">
    <source>
        <dbReference type="ARBA" id="ARBA00006482"/>
    </source>
</evidence>
<dbReference type="InterPro" id="IPR008501">
    <property type="entry name" value="THOC7/Mft1"/>
</dbReference>
<evidence type="ECO:0000313" key="7">
    <source>
        <dbReference type="EMBL" id="ANB15057.1"/>
    </source>
</evidence>
<evidence type="ECO:0000256" key="6">
    <source>
        <dbReference type="SAM" id="MobiDB-lite"/>
    </source>
</evidence>